<dbReference type="SUPFAM" id="SSF52833">
    <property type="entry name" value="Thioredoxin-like"/>
    <property type="match status" value="1"/>
</dbReference>
<dbReference type="PANTHER" id="PTHR11571:SF222">
    <property type="entry name" value="GLUTATHIONE TRANSFERASE"/>
    <property type="match status" value="1"/>
</dbReference>
<evidence type="ECO:0000256" key="5">
    <source>
        <dbReference type="ARBA" id="ARBA00047960"/>
    </source>
</evidence>
<dbReference type="Pfam" id="PF14497">
    <property type="entry name" value="GST_C_3"/>
    <property type="match status" value="1"/>
</dbReference>
<dbReference type="Gene3D" id="1.20.1050.10">
    <property type="match status" value="1"/>
</dbReference>
<evidence type="ECO:0000256" key="7">
    <source>
        <dbReference type="ARBA" id="ARBA00081375"/>
    </source>
</evidence>
<comment type="catalytic activity">
    <reaction evidence="5">
        <text>RX + glutathione = an S-substituted glutathione + a halide anion + H(+)</text>
        <dbReference type="Rhea" id="RHEA:16437"/>
        <dbReference type="ChEBI" id="CHEBI:15378"/>
        <dbReference type="ChEBI" id="CHEBI:16042"/>
        <dbReference type="ChEBI" id="CHEBI:17792"/>
        <dbReference type="ChEBI" id="CHEBI:57925"/>
        <dbReference type="ChEBI" id="CHEBI:90779"/>
        <dbReference type="EC" id="2.5.1.18"/>
    </reaction>
</comment>
<dbReference type="InterPro" id="IPR004046">
    <property type="entry name" value="GST_C"/>
</dbReference>
<dbReference type="SFLD" id="SFLDG00363">
    <property type="entry name" value="AMPS_(cytGST):_Alpha-__Mu-__Pi"/>
    <property type="match status" value="1"/>
</dbReference>
<dbReference type="GO" id="GO:0004364">
    <property type="term" value="F:glutathione transferase activity"/>
    <property type="evidence" value="ECO:0007669"/>
    <property type="project" value="UniProtKB-EC"/>
</dbReference>
<reference evidence="10" key="1">
    <citation type="submission" date="2019-01" db="EMBL/GenBank/DDBJ databases">
        <authorList>
            <person name="Zhang X."/>
        </authorList>
    </citation>
    <scope>NUCLEOTIDE SEQUENCE</scope>
</reference>
<proteinExistence type="evidence at transcript level"/>
<dbReference type="InterPro" id="IPR040079">
    <property type="entry name" value="Glutathione_S-Trfase"/>
</dbReference>
<dbReference type="InterPro" id="IPR004045">
    <property type="entry name" value="Glutathione_S-Trfase_N"/>
</dbReference>
<dbReference type="FunFam" id="1.20.1050.10:FF:000003">
    <property type="entry name" value="Glutathione S-transferase 2"/>
    <property type="match status" value="1"/>
</dbReference>
<dbReference type="GO" id="GO:0006749">
    <property type="term" value="P:glutathione metabolic process"/>
    <property type="evidence" value="ECO:0007669"/>
    <property type="project" value="TreeGrafter"/>
</dbReference>
<dbReference type="EMBL" id="MK389475">
    <property type="protein sequence ID" value="QCI55812.1"/>
    <property type="molecule type" value="mRNA"/>
</dbReference>
<evidence type="ECO:0000259" key="8">
    <source>
        <dbReference type="PROSITE" id="PS50404"/>
    </source>
</evidence>
<dbReference type="OrthoDB" id="4951845at2759"/>
<feature type="domain" description="GST C-terminal" evidence="9">
    <location>
        <begin position="90"/>
        <end position="206"/>
    </location>
</feature>
<dbReference type="InterPro" id="IPR050213">
    <property type="entry name" value="GST_superfamily"/>
</dbReference>
<dbReference type="InterPro" id="IPR036249">
    <property type="entry name" value="Thioredoxin-like_sf"/>
</dbReference>
<dbReference type="CDD" id="cd03075">
    <property type="entry name" value="GST_N_Mu"/>
    <property type="match status" value="1"/>
</dbReference>
<dbReference type="SFLD" id="SFLDG01205">
    <property type="entry name" value="AMPS.1"/>
    <property type="match status" value="1"/>
</dbReference>
<feature type="domain" description="GST N-terminal" evidence="8">
    <location>
        <begin position="1"/>
        <end position="88"/>
    </location>
</feature>
<keyword evidence="4 10" id="KW-0808">Transferase</keyword>
<organism evidence="10">
    <name type="scientific">Eriocheir sinensis</name>
    <name type="common">Chinese mitten crab</name>
    <dbReference type="NCBI Taxonomy" id="95602"/>
    <lineage>
        <taxon>Eukaryota</taxon>
        <taxon>Metazoa</taxon>
        <taxon>Ecdysozoa</taxon>
        <taxon>Arthropoda</taxon>
        <taxon>Crustacea</taxon>
        <taxon>Multicrustacea</taxon>
        <taxon>Malacostraca</taxon>
        <taxon>Eumalacostraca</taxon>
        <taxon>Eucarida</taxon>
        <taxon>Decapoda</taxon>
        <taxon>Pleocyemata</taxon>
        <taxon>Brachyura</taxon>
        <taxon>Eubrachyura</taxon>
        <taxon>Grapsoidea</taxon>
        <taxon>Varunidae</taxon>
        <taxon>Eriocheir</taxon>
    </lineage>
</organism>
<dbReference type="SFLD" id="SFLDS00019">
    <property type="entry name" value="Glutathione_Transferase_(cytos"/>
    <property type="match status" value="1"/>
</dbReference>
<dbReference type="Pfam" id="PF02798">
    <property type="entry name" value="GST_N"/>
    <property type="match status" value="1"/>
</dbReference>
<dbReference type="InterPro" id="IPR010987">
    <property type="entry name" value="Glutathione-S-Trfase_C-like"/>
</dbReference>
<dbReference type="PANTHER" id="PTHR11571">
    <property type="entry name" value="GLUTATHIONE S-TRANSFERASE"/>
    <property type="match status" value="1"/>
</dbReference>
<gene>
    <name evidence="10" type="primary">GST</name>
</gene>
<dbReference type="InterPro" id="IPR003081">
    <property type="entry name" value="GST_mu"/>
</dbReference>
<dbReference type="PRINTS" id="PR01267">
    <property type="entry name" value="GSTRNSFRASEM"/>
</dbReference>
<name>A0A4D7AIN3_ERISI</name>
<evidence type="ECO:0000256" key="6">
    <source>
        <dbReference type="ARBA" id="ARBA00071200"/>
    </source>
</evidence>
<evidence type="ECO:0000256" key="2">
    <source>
        <dbReference type="ARBA" id="ARBA00005861"/>
    </source>
</evidence>
<dbReference type="BRENDA" id="2.5.1.18">
    <property type="organism ID" value="10211"/>
</dbReference>
<dbReference type="PROSITE" id="PS50405">
    <property type="entry name" value="GST_CTER"/>
    <property type="match status" value="1"/>
</dbReference>
<dbReference type="InterPro" id="IPR036282">
    <property type="entry name" value="Glutathione-S-Trfase_C_sf"/>
</dbReference>
<dbReference type="AlphaFoldDB" id="A0A4D7AIN3"/>
<comment type="function">
    <text evidence="1">Conjugation of reduced glutathione to a wide number of exogenous and endogenous hydrophobic electrophiles.</text>
</comment>
<evidence type="ECO:0000313" key="10">
    <source>
        <dbReference type="EMBL" id="QCI55812.1"/>
    </source>
</evidence>
<dbReference type="SUPFAM" id="SSF47616">
    <property type="entry name" value="GST C-terminal domain-like"/>
    <property type="match status" value="1"/>
</dbReference>
<evidence type="ECO:0000259" key="9">
    <source>
        <dbReference type="PROSITE" id="PS50405"/>
    </source>
</evidence>
<dbReference type="PROSITE" id="PS50404">
    <property type="entry name" value="GST_NTER"/>
    <property type="match status" value="1"/>
</dbReference>
<dbReference type="EC" id="2.5.1.18" evidence="3"/>
<protein>
    <recommendedName>
        <fullName evidence="6">Glutathione S-transferase</fullName>
        <ecNumber evidence="3">2.5.1.18</ecNumber>
    </recommendedName>
    <alternativeName>
        <fullName evidence="7">GST class-mu</fullName>
    </alternativeName>
</protein>
<evidence type="ECO:0000256" key="3">
    <source>
        <dbReference type="ARBA" id="ARBA00012452"/>
    </source>
</evidence>
<comment type="similarity">
    <text evidence="2">Belongs to the GST superfamily. Mu family.</text>
</comment>
<accession>A0A4D7AIN3</accession>
<sequence>MSPILEYWKIRCLGQPIRLLLAYKRVEYEDKRYEVGDPPEYDKTCWFSAKFKMGFDFPNLPYYIDGNVKITQTLAILRYLGRKYGLEGKTEEEKLRVDILANQAMDLAKELFTVFIFEYDRKPQLVKGLPVKMKQLSDFLGDRTWFAGERLTFVDFMLYEFLEVHRIVAPTCLDGASNLQRFLARVEALPSIKKYMTSPSFMATPLFNKYSPYEIEQKALKEKK</sequence>
<dbReference type="Gene3D" id="3.40.30.10">
    <property type="entry name" value="Glutaredoxin"/>
    <property type="match status" value="1"/>
</dbReference>
<dbReference type="FunFam" id="3.40.30.10:FF:000019">
    <property type="entry name" value="Glutathione S-transferase Mu"/>
    <property type="match status" value="1"/>
</dbReference>
<evidence type="ECO:0000256" key="1">
    <source>
        <dbReference type="ARBA" id="ARBA00003701"/>
    </source>
</evidence>
<evidence type="ECO:0000256" key="4">
    <source>
        <dbReference type="ARBA" id="ARBA00022679"/>
    </source>
</evidence>